<proteinExistence type="predicted"/>
<dbReference type="GO" id="GO:0016787">
    <property type="term" value="F:hydrolase activity"/>
    <property type="evidence" value="ECO:0007669"/>
    <property type="project" value="UniProtKB-UniRule"/>
</dbReference>
<keyword evidence="7" id="KW-1185">Reference proteome</keyword>
<dbReference type="AlphaFoldDB" id="A0A1G9NGR5"/>
<dbReference type="PANTHER" id="PTHR14226">
    <property type="entry name" value="NEUROPATHY TARGET ESTERASE/SWISS CHEESE D.MELANOGASTER"/>
    <property type="match status" value="1"/>
</dbReference>
<evidence type="ECO:0000256" key="1">
    <source>
        <dbReference type="ARBA" id="ARBA00022801"/>
    </source>
</evidence>
<evidence type="ECO:0000256" key="4">
    <source>
        <dbReference type="PROSITE-ProRule" id="PRU01161"/>
    </source>
</evidence>
<dbReference type="SUPFAM" id="SSF52151">
    <property type="entry name" value="FabD/lysophospholipase-like"/>
    <property type="match status" value="1"/>
</dbReference>
<keyword evidence="2 4" id="KW-0442">Lipid degradation</keyword>
<dbReference type="Proteomes" id="UP000198680">
    <property type="component" value="Unassembled WGS sequence"/>
</dbReference>
<feature type="active site" description="Proton acceptor" evidence="4">
    <location>
        <position position="205"/>
    </location>
</feature>
<feature type="active site" description="Nucleophile" evidence="4">
    <location>
        <position position="50"/>
    </location>
</feature>
<dbReference type="InterPro" id="IPR050301">
    <property type="entry name" value="NTE"/>
</dbReference>
<evidence type="ECO:0000313" key="6">
    <source>
        <dbReference type="EMBL" id="SDL85287.1"/>
    </source>
</evidence>
<evidence type="ECO:0000256" key="3">
    <source>
        <dbReference type="ARBA" id="ARBA00023098"/>
    </source>
</evidence>
<keyword evidence="1 4" id="KW-0378">Hydrolase</keyword>
<gene>
    <name evidence="6" type="ORF">SAMN05660642_01019</name>
</gene>
<dbReference type="InterPro" id="IPR002641">
    <property type="entry name" value="PNPLA_dom"/>
</dbReference>
<dbReference type="OrthoDB" id="2339873at2"/>
<evidence type="ECO:0000259" key="5">
    <source>
        <dbReference type="PROSITE" id="PS51635"/>
    </source>
</evidence>
<sequence>MTDTTPETERQRRVVLACQGGGSHTAFTAGVLTELLTDSRSEIRALSGTSGGAVCALLAWCGLLRGDPRDGVDRLAAFWDDNTTRGLPAASIEAAVMTTLRLAGRVGLVFEPNPYLNPFEAHQAFLRLLERHVPFDEIRPEDIDPSAPRLLVSAADVRTGEFRVFRSHELNGHPADWITSRVILASAAVPTLFRAVPLGAGSYWDGLFAQNPPIRELVDAGRVPERDGTPGSAPDEVWVIQINPDERAGEPKRSDDIRDRRNELAANISYQQEVSHIGHLNKLIQQGMLTEEALARYRLVKIRAITMSDAVAAGLDYESKMSRSPGFIHDLIAHGRERGREFLDHLESPDADRATALRNRDIWGRWTARTPPYVGERPRS</sequence>
<keyword evidence="3 4" id="KW-0443">Lipid metabolism</keyword>
<dbReference type="InterPro" id="IPR016035">
    <property type="entry name" value="Acyl_Trfase/lysoPLipase"/>
</dbReference>
<evidence type="ECO:0000256" key="2">
    <source>
        <dbReference type="ARBA" id="ARBA00022963"/>
    </source>
</evidence>
<organism evidence="6 7">
    <name type="scientific">Geodermatophilus siccatus</name>
    <dbReference type="NCBI Taxonomy" id="1137991"/>
    <lineage>
        <taxon>Bacteria</taxon>
        <taxon>Bacillati</taxon>
        <taxon>Actinomycetota</taxon>
        <taxon>Actinomycetes</taxon>
        <taxon>Geodermatophilales</taxon>
        <taxon>Geodermatophilaceae</taxon>
        <taxon>Geodermatophilus</taxon>
    </lineage>
</organism>
<dbReference type="RefSeq" id="WP_091215133.1">
    <property type="nucleotide sequence ID" value="NZ_FNHE01000002.1"/>
</dbReference>
<accession>A0A1G9NGR5</accession>
<dbReference type="Gene3D" id="3.40.1090.10">
    <property type="entry name" value="Cytosolic phospholipase A2 catalytic domain"/>
    <property type="match status" value="2"/>
</dbReference>
<dbReference type="Pfam" id="PF01734">
    <property type="entry name" value="Patatin"/>
    <property type="match status" value="1"/>
</dbReference>
<reference evidence="7" key="1">
    <citation type="submission" date="2016-10" db="EMBL/GenBank/DDBJ databases">
        <authorList>
            <person name="Varghese N."/>
            <person name="Submissions S."/>
        </authorList>
    </citation>
    <scope>NUCLEOTIDE SEQUENCE [LARGE SCALE GENOMIC DNA]</scope>
    <source>
        <strain evidence="7">DSM 45419</strain>
    </source>
</reference>
<feature type="short sequence motif" description="GXSXG" evidence="4">
    <location>
        <begin position="48"/>
        <end position="52"/>
    </location>
</feature>
<dbReference type="STRING" id="1137991.SAMN05660642_01019"/>
<name>A0A1G9NGR5_9ACTN</name>
<comment type="caution">
    <text evidence="4">Lacks conserved residue(s) required for the propagation of feature annotation.</text>
</comment>
<dbReference type="PROSITE" id="PS51635">
    <property type="entry name" value="PNPLA"/>
    <property type="match status" value="1"/>
</dbReference>
<dbReference type="PANTHER" id="PTHR14226:SF78">
    <property type="entry name" value="SLR0060 PROTEIN"/>
    <property type="match status" value="1"/>
</dbReference>
<evidence type="ECO:0000313" key="7">
    <source>
        <dbReference type="Proteomes" id="UP000198680"/>
    </source>
</evidence>
<protein>
    <submittedName>
        <fullName evidence="6">NTE family protein</fullName>
    </submittedName>
</protein>
<dbReference type="GO" id="GO:0016042">
    <property type="term" value="P:lipid catabolic process"/>
    <property type="evidence" value="ECO:0007669"/>
    <property type="project" value="UniProtKB-UniRule"/>
</dbReference>
<feature type="domain" description="PNPLA" evidence="5">
    <location>
        <begin position="16"/>
        <end position="218"/>
    </location>
</feature>
<dbReference type="EMBL" id="FNHE01000002">
    <property type="protein sequence ID" value="SDL85287.1"/>
    <property type="molecule type" value="Genomic_DNA"/>
</dbReference>